<dbReference type="RefSeq" id="WP_207123131.1">
    <property type="nucleotide sequence ID" value="NZ_BOPO01000006.1"/>
</dbReference>
<keyword evidence="3 6" id="KW-0812">Transmembrane</keyword>
<feature type="domain" description="Type II secretion system protein GspF" evidence="7">
    <location>
        <begin position="119"/>
        <end position="242"/>
    </location>
</feature>
<evidence type="ECO:0000256" key="4">
    <source>
        <dbReference type="ARBA" id="ARBA00022989"/>
    </source>
</evidence>
<keyword evidence="5 6" id="KW-0472">Membrane</keyword>
<dbReference type="PANTHER" id="PTHR35007:SF3">
    <property type="entry name" value="POSSIBLE CONSERVED ALANINE RICH MEMBRANE PROTEIN"/>
    <property type="match status" value="1"/>
</dbReference>
<feature type="transmembrane region" description="Helical" evidence="6">
    <location>
        <begin position="62"/>
        <end position="87"/>
    </location>
</feature>
<evidence type="ECO:0000256" key="2">
    <source>
        <dbReference type="ARBA" id="ARBA00022475"/>
    </source>
</evidence>
<evidence type="ECO:0000259" key="7">
    <source>
        <dbReference type="Pfam" id="PF00482"/>
    </source>
</evidence>
<reference evidence="9" key="1">
    <citation type="journal article" date="2021" name="Int. J. Syst. Evol. Microbiol.">
        <title>Actinocatenispora comari sp. nov., an endophytic actinomycete isolated from aerial parts of Comarum salesowianum.</title>
        <authorList>
            <person name="Oyunbileg N."/>
            <person name="Iizaka Y."/>
            <person name="Hamada M."/>
            <person name="Davaapurev B.O."/>
            <person name="Fukumoto A."/>
            <person name="Tsetseg B."/>
            <person name="Kato F."/>
            <person name="Tamura T."/>
            <person name="Batkhuu J."/>
            <person name="Anzai Y."/>
        </authorList>
    </citation>
    <scope>NUCLEOTIDE SEQUENCE [LARGE SCALE GENOMIC DNA]</scope>
    <source>
        <strain evidence="9">NUM-2625</strain>
    </source>
</reference>
<dbReference type="EMBL" id="BOPO01000006">
    <property type="protein sequence ID" value="GIL25525.1"/>
    <property type="molecule type" value="Genomic_DNA"/>
</dbReference>
<keyword evidence="4 6" id="KW-1133">Transmembrane helix</keyword>
<evidence type="ECO:0000256" key="5">
    <source>
        <dbReference type="ARBA" id="ARBA00023136"/>
    </source>
</evidence>
<dbReference type="GO" id="GO:0005886">
    <property type="term" value="C:plasma membrane"/>
    <property type="evidence" value="ECO:0007669"/>
    <property type="project" value="UniProtKB-SubCell"/>
</dbReference>
<dbReference type="PANTHER" id="PTHR35007">
    <property type="entry name" value="INTEGRAL MEMBRANE PROTEIN-RELATED"/>
    <property type="match status" value="1"/>
</dbReference>
<evidence type="ECO:0000256" key="6">
    <source>
        <dbReference type="SAM" id="Phobius"/>
    </source>
</evidence>
<protein>
    <recommendedName>
        <fullName evidence="7">Type II secretion system protein GspF domain-containing protein</fullName>
    </recommendedName>
</protein>
<keyword evidence="9" id="KW-1185">Reference proteome</keyword>
<feature type="transmembrane region" description="Helical" evidence="6">
    <location>
        <begin position="225"/>
        <end position="244"/>
    </location>
</feature>
<dbReference type="Proteomes" id="UP000614996">
    <property type="component" value="Unassembled WGS sequence"/>
</dbReference>
<proteinExistence type="predicted"/>
<evidence type="ECO:0000256" key="1">
    <source>
        <dbReference type="ARBA" id="ARBA00004651"/>
    </source>
</evidence>
<accession>A0A8J4EJ05</accession>
<sequence length="303" mass="30499">MDGEVRMVAGAAAGALIAAGVVLAVLPPAHTRRDAGDRSLAARASRRGGGIVVWLRARRWRLLGAGAAGMVAVAATGWPVAAVLAAAGGSWLPGMLGPDRGGQSRQRTAEALAGWTDGLRDVLSAAAGLQQALLATAGTAPAAIRDPVQRLAGRIRGGQRLPDALRAFAGEIDDPLGDLIAAALIGAAQHQARQLGPLLGRLADTARAHAAAAQRIATARAASRTTLRIITGTVVAAVVLLVAADRSFLAPYQSPVGQLVLLAVGGLFAAGLAWVRRLATPPTPPRTLNLAGHDAATGAEAGA</sequence>
<dbReference type="InterPro" id="IPR042094">
    <property type="entry name" value="T2SS_GspF_sf"/>
</dbReference>
<dbReference type="AlphaFoldDB" id="A0A8J4EJ05"/>
<dbReference type="InterPro" id="IPR018076">
    <property type="entry name" value="T2SS_GspF_dom"/>
</dbReference>
<comment type="caution">
    <text evidence="8">The sequence shown here is derived from an EMBL/GenBank/DDBJ whole genome shotgun (WGS) entry which is preliminary data.</text>
</comment>
<feature type="transmembrane region" description="Helical" evidence="6">
    <location>
        <begin position="256"/>
        <end position="275"/>
    </location>
</feature>
<evidence type="ECO:0000313" key="8">
    <source>
        <dbReference type="EMBL" id="GIL25525.1"/>
    </source>
</evidence>
<dbReference type="Gene3D" id="1.20.81.30">
    <property type="entry name" value="Type II secretion system (T2SS), domain F"/>
    <property type="match status" value="1"/>
</dbReference>
<dbReference type="Pfam" id="PF00482">
    <property type="entry name" value="T2SSF"/>
    <property type="match status" value="1"/>
</dbReference>
<evidence type="ECO:0000313" key="9">
    <source>
        <dbReference type="Proteomes" id="UP000614996"/>
    </source>
</evidence>
<gene>
    <name evidence="8" type="ORF">NUM_07800</name>
</gene>
<organism evidence="8 9">
    <name type="scientific">Actinocatenispora comari</name>
    <dbReference type="NCBI Taxonomy" id="2807577"/>
    <lineage>
        <taxon>Bacteria</taxon>
        <taxon>Bacillati</taxon>
        <taxon>Actinomycetota</taxon>
        <taxon>Actinomycetes</taxon>
        <taxon>Micromonosporales</taxon>
        <taxon>Micromonosporaceae</taxon>
        <taxon>Actinocatenispora</taxon>
    </lineage>
</organism>
<name>A0A8J4EJ05_9ACTN</name>
<keyword evidence="2" id="KW-1003">Cell membrane</keyword>
<evidence type="ECO:0000256" key="3">
    <source>
        <dbReference type="ARBA" id="ARBA00022692"/>
    </source>
</evidence>
<comment type="subcellular location">
    <subcellularLocation>
        <location evidence="1">Cell membrane</location>
        <topology evidence="1">Multi-pass membrane protein</topology>
    </subcellularLocation>
</comment>